<sequence>MIPYWMSRTQLLLGDEPIEKLMTKNVLVVGLGGVGGICAEMIARAGVGKMTIVDADTVDLSNCNRQIPALHSKAGKLKAEVMAERLKDINPDLDLTVLTEFIRDERTNEILDQGGFDYAVDCIDTLSPKVYFIKACIDRKIPIVSSLGAGGKVDPSQVVITDISKTHQCNLARYVRKRLHELGIYKGVKVIFSGERVDQSRIIETEKAYPKKSIIGTISYMPAIFGCMAASVVVRDLSESVVSSQ</sequence>
<gene>
    <name evidence="2" type="ORF">BC659_0154</name>
</gene>
<dbReference type="AlphaFoldDB" id="A0A4R6J1Q5"/>
<protein>
    <submittedName>
        <fullName evidence="2">tRNA A37 threonylcarbamoyladenosine dehydratase</fullName>
    </submittedName>
</protein>
<comment type="caution">
    <text evidence="2">The sequence shown here is derived from an EMBL/GenBank/DDBJ whole genome shotgun (WGS) entry which is preliminary data.</text>
</comment>
<proteinExistence type="predicted"/>
<evidence type="ECO:0000259" key="1">
    <source>
        <dbReference type="Pfam" id="PF00899"/>
    </source>
</evidence>
<dbReference type="GO" id="GO:0008641">
    <property type="term" value="F:ubiquitin-like modifier activating enzyme activity"/>
    <property type="evidence" value="ECO:0007669"/>
    <property type="project" value="InterPro"/>
</dbReference>
<dbReference type="Pfam" id="PF00899">
    <property type="entry name" value="ThiF"/>
    <property type="match status" value="1"/>
</dbReference>
<dbReference type="RefSeq" id="WP_133472660.1">
    <property type="nucleotide sequence ID" value="NZ_SNWP01000010.1"/>
</dbReference>
<dbReference type="GO" id="GO:0061503">
    <property type="term" value="F:tRNA threonylcarbamoyladenosine dehydratase"/>
    <property type="evidence" value="ECO:0007669"/>
    <property type="project" value="TreeGrafter"/>
</dbReference>
<dbReference type="SUPFAM" id="SSF69572">
    <property type="entry name" value="Activating enzymes of the ubiquitin-like proteins"/>
    <property type="match status" value="1"/>
</dbReference>
<dbReference type="PANTHER" id="PTHR43267:SF1">
    <property type="entry name" value="TRNA THREONYLCARBAMOYLADENOSINE DEHYDRATASE"/>
    <property type="match status" value="1"/>
</dbReference>
<dbReference type="InterPro" id="IPR045886">
    <property type="entry name" value="ThiF/MoeB/HesA"/>
</dbReference>
<keyword evidence="3" id="KW-1185">Reference proteome</keyword>
<dbReference type="EMBL" id="SNWP01000010">
    <property type="protein sequence ID" value="TDO28095.1"/>
    <property type="molecule type" value="Genomic_DNA"/>
</dbReference>
<feature type="domain" description="THIF-type NAD/FAD binding fold" evidence="1">
    <location>
        <begin position="12"/>
        <end position="237"/>
    </location>
</feature>
<dbReference type="InterPro" id="IPR000594">
    <property type="entry name" value="ThiF_NAD_FAD-bd"/>
</dbReference>
<evidence type="ECO:0000313" key="3">
    <source>
        <dbReference type="Proteomes" id="UP000295741"/>
    </source>
</evidence>
<evidence type="ECO:0000313" key="2">
    <source>
        <dbReference type="EMBL" id="TDO28095.1"/>
    </source>
</evidence>
<dbReference type="InterPro" id="IPR035985">
    <property type="entry name" value="Ubiquitin-activating_enz"/>
</dbReference>
<dbReference type="Gene3D" id="3.40.50.720">
    <property type="entry name" value="NAD(P)-binding Rossmann-like Domain"/>
    <property type="match status" value="1"/>
</dbReference>
<reference evidence="2 3" key="1">
    <citation type="submission" date="2019-03" db="EMBL/GenBank/DDBJ databases">
        <title>Genomic Encyclopedia of Archaeal and Bacterial Type Strains, Phase II (KMG-II): from individual species to whole genera.</title>
        <authorList>
            <person name="Goeker M."/>
        </authorList>
    </citation>
    <scope>NUCLEOTIDE SEQUENCE [LARGE SCALE GENOMIC DNA]</scope>
    <source>
        <strain evidence="2 3">DSM 28323</strain>
    </source>
</reference>
<dbReference type="PANTHER" id="PTHR43267">
    <property type="entry name" value="TRNA THREONYLCARBAMOYLADENOSINE DEHYDRATASE"/>
    <property type="match status" value="1"/>
</dbReference>
<organism evidence="2 3">
    <name type="scientific">Sediminibacterium goheungense</name>
    <dbReference type="NCBI Taxonomy" id="1086393"/>
    <lineage>
        <taxon>Bacteria</taxon>
        <taxon>Pseudomonadati</taxon>
        <taxon>Bacteroidota</taxon>
        <taxon>Chitinophagia</taxon>
        <taxon>Chitinophagales</taxon>
        <taxon>Chitinophagaceae</taxon>
        <taxon>Sediminibacterium</taxon>
    </lineage>
</organism>
<accession>A0A4R6J1Q5</accession>
<dbReference type="Proteomes" id="UP000295741">
    <property type="component" value="Unassembled WGS sequence"/>
</dbReference>
<dbReference type="GO" id="GO:0061504">
    <property type="term" value="P:cyclic threonylcarbamoyladenosine biosynthetic process"/>
    <property type="evidence" value="ECO:0007669"/>
    <property type="project" value="TreeGrafter"/>
</dbReference>
<name>A0A4R6J1Q5_9BACT</name>
<dbReference type="OrthoDB" id="9804150at2"/>
<dbReference type="CDD" id="cd00755">
    <property type="entry name" value="YgdL_like"/>
    <property type="match status" value="1"/>
</dbReference>